<feature type="compositionally biased region" description="Gly residues" evidence="1">
    <location>
        <begin position="132"/>
        <end position="156"/>
    </location>
</feature>
<protein>
    <submittedName>
        <fullName evidence="2">Uncharacterized protein</fullName>
    </submittedName>
</protein>
<comment type="caution">
    <text evidence="2">The sequence shown here is derived from an EMBL/GenBank/DDBJ whole genome shotgun (WGS) entry which is preliminary data.</text>
</comment>
<feature type="compositionally biased region" description="Low complexity" evidence="1">
    <location>
        <begin position="193"/>
        <end position="205"/>
    </location>
</feature>
<reference evidence="3" key="1">
    <citation type="journal article" date="2019" name="Int. J. Syst. Evol. Microbiol.">
        <title>The Global Catalogue of Microorganisms (GCM) 10K type strain sequencing project: providing services to taxonomists for standard genome sequencing and annotation.</title>
        <authorList>
            <consortium name="The Broad Institute Genomics Platform"/>
            <consortium name="The Broad Institute Genome Sequencing Center for Infectious Disease"/>
            <person name="Wu L."/>
            <person name="Ma J."/>
        </authorList>
    </citation>
    <scope>NUCLEOTIDE SEQUENCE [LARGE SCALE GENOMIC DNA]</scope>
    <source>
        <strain evidence="3">JCM 17695</strain>
    </source>
</reference>
<name>A0ABW2TYW1_9PSEU</name>
<organism evidence="2 3">
    <name type="scientific">Actinokineospora soli</name>
    <dbReference type="NCBI Taxonomy" id="1048753"/>
    <lineage>
        <taxon>Bacteria</taxon>
        <taxon>Bacillati</taxon>
        <taxon>Actinomycetota</taxon>
        <taxon>Actinomycetes</taxon>
        <taxon>Pseudonocardiales</taxon>
        <taxon>Pseudonocardiaceae</taxon>
        <taxon>Actinokineospora</taxon>
    </lineage>
</organism>
<feature type="region of interest" description="Disordered" evidence="1">
    <location>
        <begin position="114"/>
        <end position="205"/>
    </location>
</feature>
<gene>
    <name evidence="2" type="ORF">ACFQV2_35355</name>
</gene>
<evidence type="ECO:0000313" key="3">
    <source>
        <dbReference type="Proteomes" id="UP001596512"/>
    </source>
</evidence>
<proteinExistence type="predicted"/>
<accession>A0ABW2TYW1</accession>
<evidence type="ECO:0000313" key="2">
    <source>
        <dbReference type="EMBL" id="MFC7617905.1"/>
    </source>
</evidence>
<evidence type="ECO:0000256" key="1">
    <source>
        <dbReference type="SAM" id="MobiDB-lite"/>
    </source>
</evidence>
<dbReference type="Proteomes" id="UP001596512">
    <property type="component" value="Unassembled WGS sequence"/>
</dbReference>
<sequence>MTTIGLAGNDLSDAMATMADVLDETADGLREIVVTLADMLVDTAETAGSSRSAGDDRLRLFLDQVRKPGNELFESVRQVLEALVQLCEGIDGSAAFKDVAMSHTFPEVDWKLPDTDVKPVDAKTPSTPSAAGGPGGGAGGIGGGGAGIGGGPGVGAGAQPTPLSPGDHVMAGEAQPSKQPPAGAPPRRRRAAARPAGGAWGWACR</sequence>
<keyword evidence="3" id="KW-1185">Reference proteome</keyword>
<dbReference type="EMBL" id="JBHTEY010000004">
    <property type="protein sequence ID" value="MFC7617905.1"/>
    <property type="molecule type" value="Genomic_DNA"/>
</dbReference>